<evidence type="ECO:0000313" key="2">
    <source>
        <dbReference type="Proteomes" id="UP000635628"/>
    </source>
</evidence>
<evidence type="ECO:0000313" key="1">
    <source>
        <dbReference type="EMBL" id="CAB5496410.1"/>
    </source>
</evidence>
<name>A0ACA8ZNA9_9GAMM</name>
<dbReference type="Proteomes" id="UP000635628">
    <property type="component" value="Unassembled WGS sequence"/>
</dbReference>
<accession>A0ACA8ZNA9</accession>
<keyword evidence="2" id="KW-1185">Reference proteome</keyword>
<organism evidence="1 2">
    <name type="scientific">Bathymodiolus azoricus thioautotrophic gill symbiont</name>
    <dbReference type="NCBI Taxonomy" id="235205"/>
    <lineage>
        <taxon>Bacteria</taxon>
        <taxon>Pseudomonadati</taxon>
        <taxon>Pseudomonadota</taxon>
        <taxon>Gammaproteobacteria</taxon>
        <taxon>sulfur-oxidizing symbionts</taxon>
    </lineage>
</organism>
<proteinExistence type="predicted"/>
<gene>
    <name evidence="1" type="ORF">AZO1586R_426</name>
</gene>
<reference evidence="1" key="1">
    <citation type="submission" date="2020-05" db="EMBL/GenBank/DDBJ databases">
        <authorList>
            <person name="Petersen J."/>
            <person name="Sayavedra L."/>
        </authorList>
    </citation>
    <scope>NUCLEOTIDE SEQUENCE</scope>
    <source>
        <strain evidence="1">B azoricus SOX Menez Gwen</strain>
    </source>
</reference>
<dbReference type="EC" id="3.1.21.3" evidence="1"/>
<keyword evidence="1" id="KW-0378">Hydrolase</keyword>
<protein>
    <submittedName>
        <fullName evidence="1">Type I restriction-modification system, restriction subunit R (EC)</fullName>
        <ecNumber evidence="1">3.1.21.3</ecNumber>
    </submittedName>
</protein>
<comment type="caution">
    <text evidence="1">The sequence shown here is derived from an EMBL/GenBank/DDBJ whole genome shotgun (WGS) entry which is preliminary data.</text>
</comment>
<dbReference type="EMBL" id="CAESAP020000096">
    <property type="protein sequence ID" value="CAB5496410.1"/>
    <property type="molecule type" value="Genomic_DNA"/>
</dbReference>
<sequence>MKFTEAKLEQAFIELLGKEGFPHCLGNTIDRADDEVLIEEDLKNYLLARYKKEKLTEIEAKSIILQLKTLSSSDLYESNKKITGWLADGFPLKREDRTQKDIHIELIDYSALPKDGKDHNIYKFVNQLEIIGSEKRIPDGIIYINGLPVVVFEFKSAIREEATIHNAFEQLTIGYKRDIPELFKYNAFCVISDGVNNKAGSFFAPYEFYYAWRRVAGLAKDVDGIDSMFTLVQGMFNQNRLRDIIQNFIYIPDTSKKDEKIVCRYPQYYAARALYENIKKAEKPNGDGKGGTYFGATGSGKSFTMLYLTRLLMKSEHFESPTIVLITDRTDLDDQLSGQFTNAKSFIGDDNIKSVESRAELRTLMQGRKSGGVFLTTIHKFTEDTELLTERTNIICISDEAHRSQTNLDQKVKITSKGVKKTFGFARYLHDSLPNATFVGFTGTPIDATLDVFGKVVDSYTTAESVRDEITVGIVHEGRAATVVLHNSKLEEIEKYYEEAAKEGANEYQIEKSKKATATMNSILGDPKRLQALAKDFVEYYSKRISEGSSVKGKAMFVCSSRKIGYDFYKNIIALKPEWAEVRAAEEGTELTDKEKREIKPMERIKMIMTRGKDDPKEMYDLLGTKDHRKELDRQFKNEKSNFKIAIVVDMWLTGFDIPFLDSIYIDKPIRQHNLIQTISRVNRKFKGKNKGLVVDYIGIKKQMNLALAKYNKEDEGIFEDIQESLIVVRNHLDLLAKIFHKFDNSKYFSGATLEQLNALNMAAEYVQLTKELETRFMGLVKRLKMAYDICSGSDQLTQIERDYTHFYLAVRSIVFKLTKGSVPDTAQMNAKVREMIKGALESDGVQEIFKLGDEAQTEQDLFDEDYLAKIDKIKLPNTKIKLLQYLLAKAIGEIKKVNKVKGIDFSKKMQSLVEKYNERREDDVLRSEVYEEMAEHLTNLIWEVKKEFTAGVELGIDFEEKAFYDILKELCAKYDFKYPEDKLIALAKVVKDLVDAQAKFPDWNKREEIKSSLKAGLILLLDKHGYPPVERDEVYQDIFDQAENFKKNRVKDYV</sequence>